<evidence type="ECO:0000259" key="1">
    <source>
        <dbReference type="Pfam" id="PF15115"/>
    </source>
</evidence>
<evidence type="ECO:0000313" key="5">
    <source>
        <dbReference type="RefSeq" id="XP_031563058.1"/>
    </source>
</evidence>
<dbReference type="InterPro" id="IPR029369">
    <property type="entry name" value="HDNR"/>
</dbReference>
<evidence type="ECO:0000313" key="4">
    <source>
        <dbReference type="RefSeq" id="XP_031563057.1"/>
    </source>
</evidence>
<dbReference type="RefSeq" id="XP_031563056.1">
    <property type="nucleotide sequence ID" value="XM_031707196.1"/>
</dbReference>
<evidence type="ECO:0000313" key="2">
    <source>
        <dbReference type="Proteomes" id="UP000515163"/>
    </source>
</evidence>
<keyword evidence="2" id="KW-1185">Reference proteome</keyword>
<proteinExistence type="predicted"/>
<evidence type="ECO:0000313" key="3">
    <source>
        <dbReference type="RefSeq" id="XP_031563056.1"/>
    </source>
</evidence>
<dbReference type="Proteomes" id="UP000515163">
    <property type="component" value="Unplaced"/>
</dbReference>
<feature type="domain" description="Domain of unknown function with conserved HDNR motif" evidence="1">
    <location>
        <begin position="1"/>
        <end position="137"/>
    </location>
</feature>
<dbReference type="AlphaFoldDB" id="A0A6P8I6V0"/>
<dbReference type="OrthoDB" id="10003408at2759"/>
<sequence length="184" mass="21514">MAKGRRFVPSREKDGIWFQTRGWPKRFDDAKPRESRISSPPTVFRQKEESPYKTFSFSQHDNRHDLQDHGVYFGNGLGKRKLSQRSQHYSNNMITWCMDSDLKSQYMMSYRGTTADAATLRRYPQNHPEAKPGTAPLSTTSTKWFNPVKGQYRTPLHVLASTQEPLLPPNRWVYSYRPKGQIWS</sequence>
<dbReference type="KEGG" id="aten:116298672"/>
<reference evidence="3 4" key="1">
    <citation type="submission" date="2025-04" db="UniProtKB">
        <authorList>
            <consortium name="RefSeq"/>
        </authorList>
    </citation>
    <scope>IDENTIFICATION</scope>
    <source>
        <tissue evidence="3 4">Tentacle</tissue>
    </source>
</reference>
<dbReference type="RefSeq" id="XP_031563057.1">
    <property type="nucleotide sequence ID" value="XM_031707197.1"/>
</dbReference>
<protein>
    <submittedName>
        <fullName evidence="3 4">Testis-expressed protein 36-like</fullName>
    </submittedName>
</protein>
<accession>A0A6P8I6V0</accession>
<dbReference type="PANTHER" id="PTHR35440">
    <property type="entry name" value="TESTIS-EXPRESSED PROTEIN 36"/>
    <property type="match status" value="1"/>
</dbReference>
<dbReference type="PANTHER" id="PTHR35440:SF1">
    <property type="entry name" value="TESTIS-EXPRESSED PROTEIN 36"/>
    <property type="match status" value="1"/>
</dbReference>
<dbReference type="Pfam" id="PF15115">
    <property type="entry name" value="HDNR"/>
    <property type="match status" value="1"/>
</dbReference>
<dbReference type="GeneID" id="116298672"/>
<organism evidence="2 3">
    <name type="scientific">Actinia tenebrosa</name>
    <name type="common">Australian red waratah sea anemone</name>
    <dbReference type="NCBI Taxonomy" id="6105"/>
    <lineage>
        <taxon>Eukaryota</taxon>
        <taxon>Metazoa</taxon>
        <taxon>Cnidaria</taxon>
        <taxon>Anthozoa</taxon>
        <taxon>Hexacorallia</taxon>
        <taxon>Actiniaria</taxon>
        <taxon>Actiniidae</taxon>
        <taxon>Actinia</taxon>
    </lineage>
</organism>
<name>A0A6P8I6V0_ACTTE</name>
<gene>
    <name evidence="3 4 5" type="primary">LOC116298672</name>
</gene>
<dbReference type="RefSeq" id="XP_031563058.1">
    <property type="nucleotide sequence ID" value="XM_031707198.1"/>
</dbReference>